<gene>
    <name evidence="6" type="ORF">HT102_12245</name>
</gene>
<reference evidence="6" key="1">
    <citation type="submission" date="2020-09" db="EMBL/GenBank/DDBJ databases">
        <title>Hoyosella lacisalsi sp. nov., a halotolerant actinobacterium isolated from soil of Lake Gudzhirganskoe.</title>
        <authorList>
            <person name="Yang Q."/>
            <person name="Guo P.Y."/>
            <person name="Liu S.W."/>
            <person name="Li F.N."/>
            <person name="Sun C.H."/>
        </authorList>
    </citation>
    <scope>NUCLEOTIDE SEQUENCE</scope>
    <source>
        <strain evidence="6">G463</strain>
    </source>
</reference>
<sequence>MTDPHAGIAHQGSPAAFFDLDKSIIARSSTLAFSKPFAETGLINRRAVLKSSYAQFLALLPGADHEQTERLRTHIASMCAGWEIEQVEAIVEETLRDVVTPFVFAEAAALMEDHRSRGHAVVVVSASGREVVAPIADALGADAIIASEMATEDGKYTGEYSFYCHGEAKSDAIFRLAAKNGYSLEQCYAYSDSVSDLPMLDLVGHPTAVNPDRQLRRKAASEGWPILTFSDSISLREHLPAPSTRTLATTAAVGLGAAVAAGAVALSFLRRIR</sequence>
<name>A0A927JEB2_9ACTN</name>
<dbReference type="CDD" id="cd02612">
    <property type="entry name" value="HAD_PGPPase"/>
    <property type="match status" value="1"/>
</dbReference>
<dbReference type="PANTHER" id="PTHR43344:SF13">
    <property type="entry name" value="PHOSPHATASE RV3661-RELATED"/>
    <property type="match status" value="1"/>
</dbReference>
<keyword evidence="5" id="KW-0472">Membrane</keyword>
<dbReference type="GO" id="GO:0016787">
    <property type="term" value="F:hydrolase activity"/>
    <property type="evidence" value="ECO:0007669"/>
    <property type="project" value="UniProtKB-KW"/>
</dbReference>
<dbReference type="RefSeq" id="WP_192039704.1">
    <property type="nucleotide sequence ID" value="NZ_JACYWE010000007.1"/>
</dbReference>
<dbReference type="Pfam" id="PF12710">
    <property type="entry name" value="HAD"/>
    <property type="match status" value="1"/>
</dbReference>
<dbReference type="PANTHER" id="PTHR43344">
    <property type="entry name" value="PHOSPHOSERINE PHOSPHATASE"/>
    <property type="match status" value="1"/>
</dbReference>
<dbReference type="Gene3D" id="3.40.50.1000">
    <property type="entry name" value="HAD superfamily/HAD-like"/>
    <property type="match status" value="1"/>
</dbReference>
<evidence type="ECO:0000313" key="7">
    <source>
        <dbReference type="Proteomes" id="UP000642993"/>
    </source>
</evidence>
<dbReference type="NCBIfam" id="TIGR01490">
    <property type="entry name" value="HAD-SF-IB-hyp1"/>
    <property type="match status" value="1"/>
</dbReference>
<dbReference type="NCBIfam" id="TIGR01488">
    <property type="entry name" value="HAD-SF-IB"/>
    <property type="match status" value="1"/>
</dbReference>
<dbReference type="Gene3D" id="1.20.1440.100">
    <property type="entry name" value="SG protein - dephosphorylation function"/>
    <property type="match status" value="1"/>
</dbReference>
<evidence type="ECO:0000256" key="4">
    <source>
        <dbReference type="ARBA" id="ARBA00022842"/>
    </source>
</evidence>
<dbReference type="InterPro" id="IPR023214">
    <property type="entry name" value="HAD_sf"/>
</dbReference>
<dbReference type="InterPro" id="IPR050582">
    <property type="entry name" value="HAD-like_SerB"/>
</dbReference>
<dbReference type="GO" id="GO:0046872">
    <property type="term" value="F:metal ion binding"/>
    <property type="evidence" value="ECO:0007669"/>
    <property type="project" value="UniProtKB-KW"/>
</dbReference>
<keyword evidence="3 6" id="KW-0378">Hydrolase</keyword>
<keyword evidence="4" id="KW-0460">Magnesium</keyword>
<dbReference type="Proteomes" id="UP000642993">
    <property type="component" value="Unassembled WGS sequence"/>
</dbReference>
<dbReference type="FunFam" id="3.40.50.1000:FF:000025">
    <property type="entry name" value="HAD hydrolase, family IB"/>
    <property type="match status" value="1"/>
</dbReference>
<dbReference type="InterPro" id="IPR006385">
    <property type="entry name" value="HAD_hydro_SerB1"/>
</dbReference>
<evidence type="ECO:0000256" key="3">
    <source>
        <dbReference type="ARBA" id="ARBA00022801"/>
    </source>
</evidence>
<evidence type="ECO:0000256" key="5">
    <source>
        <dbReference type="SAM" id="Phobius"/>
    </source>
</evidence>
<dbReference type="EMBL" id="JACYWE010000007">
    <property type="protein sequence ID" value="MBD8507255.1"/>
    <property type="molecule type" value="Genomic_DNA"/>
</dbReference>
<keyword evidence="5" id="KW-0812">Transmembrane</keyword>
<evidence type="ECO:0000256" key="1">
    <source>
        <dbReference type="ARBA" id="ARBA00009184"/>
    </source>
</evidence>
<dbReference type="SUPFAM" id="SSF56784">
    <property type="entry name" value="HAD-like"/>
    <property type="match status" value="1"/>
</dbReference>
<evidence type="ECO:0000256" key="2">
    <source>
        <dbReference type="ARBA" id="ARBA00022723"/>
    </source>
</evidence>
<comment type="caution">
    <text evidence="6">The sequence shown here is derived from an EMBL/GenBank/DDBJ whole genome shotgun (WGS) entry which is preliminary data.</text>
</comment>
<evidence type="ECO:0000313" key="6">
    <source>
        <dbReference type="EMBL" id="MBD8507255.1"/>
    </source>
</evidence>
<feature type="transmembrane region" description="Helical" evidence="5">
    <location>
        <begin position="247"/>
        <end position="269"/>
    </location>
</feature>
<dbReference type="InterPro" id="IPR036412">
    <property type="entry name" value="HAD-like_sf"/>
</dbReference>
<keyword evidence="2" id="KW-0479">Metal-binding</keyword>
<keyword evidence="5" id="KW-1133">Transmembrane helix</keyword>
<protein>
    <submittedName>
        <fullName evidence="6">HAD-IB family hydrolase</fullName>
    </submittedName>
</protein>
<comment type="similarity">
    <text evidence="1">Belongs to the HAD-like hydrolase superfamily. SerB family.</text>
</comment>
<accession>A0A927JEB2</accession>
<proteinExistence type="inferred from homology"/>
<dbReference type="AlphaFoldDB" id="A0A927JEB2"/>
<keyword evidence="7" id="KW-1185">Reference proteome</keyword>
<organism evidence="6 7">
    <name type="scientific">Lolliginicoccus lacisalsi</name>
    <dbReference type="NCBI Taxonomy" id="2742202"/>
    <lineage>
        <taxon>Bacteria</taxon>
        <taxon>Bacillati</taxon>
        <taxon>Actinomycetota</taxon>
        <taxon>Actinomycetes</taxon>
        <taxon>Mycobacteriales</taxon>
        <taxon>Hoyosellaceae</taxon>
        <taxon>Lolliginicoccus</taxon>
    </lineage>
</organism>